<evidence type="ECO:0000313" key="1">
    <source>
        <dbReference type="EMBL" id="KAB2763057.1"/>
    </source>
</evidence>
<accession>A0A6L3Z0K8</accession>
<evidence type="ECO:0008006" key="3">
    <source>
        <dbReference type="Google" id="ProtNLM"/>
    </source>
</evidence>
<comment type="caution">
    <text evidence="1">The sequence shown here is derived from an EMBL/GenBank/DDBJ whole genome shotgun (WGS) entry which is preliminary data.</text>
</comment>
<organism evidence="1 2">
    <name type="scientific">Brucella anthropi</name>
    <name type="common">Ochrobactrum anthropi</name>
    <dbReference type="NCBI Taxonomy" id="529"/>
    <lineage>
        <taxon>Bacteria</taxon>
        <taxon>Pseudomonadati</taxon>
        <taxon>Pseudomonadota</taxon>
        <taxon>Alphaproteobacteria</taxon>
        <taxon>Hyphomicrobiales</taxon>
        <taxon>Brucellaceae</taxon>
        <taxon>Brucella/Ochrobactrum group</taxon>
        <taxon>Brucella</taxon>
    </lineage>
</organism>
<proteinExistence type="predicted"/>
<dbReference type="Proteomes" id="UP000481876">
    <property type="component" value="Unassembled WGS sequence"/>
</dbReference>
<evidence type="ECO:0000313" key="2">
    <source>
        <dbReference type="Proteomes" id="UP000481876"/>
    </source>
</evidence>
<reference evidence="1 2" key="1">
    <citation type="submission" date="2019-09" db="EMBL/GenBank/DDBJ databases">
        <title>Taxonomic organization of the family Brucellaceae based on a phylogenomic approach.</title>
        <authorList>
            <person name="Leclercq S."/>
            <person name="Cloeckaert A."/>
            <person name="Zygmunt M.S."/>
        </authorList>
    </citation>
    <scope>NUCLEOTIDE SEQUENCE [LARGE SCALE GENOMIC DNA]</scope>
    <source>
        <strain evidence="1 2">LMG 3313</strain>
    </source>
</reference>
<dbReference type="EMBL" id="WBWS01000028">
    <property type="protein sequence ID" value="KAB2763057.1"/>
    <property type="molecule type" value="Genomic_DNA"/>
</dbReference>
<gene>
    <name evidence="1" type="ORF">F9L04_21710</name>
</gene>
<name>A0A6L3Z0K8_BRUAN</name>
<sequence length="170" mass="19664">MSTASLERAKQRYRQNAYDARLATSERMKIFLGTHVGVGEWSRKVFDALGKWENRRFDWEEIARRHREPDRLEIAIWSDDNVLSGMALALCTGQAVVLRFVEGDPRHDCPLKGYRLLVALEAATNYAQARGKNEIRVQPKNAELVNLYEEVYGFTFHQPRGEEGYYRKGV</sequence>
<dbReference type="AlphaFoldDB" id="A0A6L3Z0K8"/>
<protein>
    <recommendedName>
        <fullName evidence="3">N-acetyltransferase domain-containing protein</fullName>
    </recommendedName>
</protein>